<evidence type="ECO:0000313" key="1">
    <source>
        <dbReference type="EMBL" id="SFW37871.1"/>
    </source>
</evidence>
<accession>A0A1K1NRC4</accession>
<name>A0A1K1NRC4_9FLAO</name>
<proteinExistence type="predicted"/>
<evidence type="ECO:0000313" key="2">
    <source>
        <dbReference type="Proteomes" id="UP000182248"/>
    </source>
</evidence>
<sequence>MKSSAQTRVNLLLIQILRTNKSVARFYFVLGVYLLYTKAQLKSRLLSFIKLLYLKRPDEIFRALIRHVHSNDFNLLNE</sequence>
<organism evidence="1 2">
    <name type="scientific">Sinomicrobium oceani</name>
    <dbReference type="NCBI Taxonomy" id="1150368"/>
    <lineage>
        <taxon>Bacteria</taxon>
        <taxon>Pseudomonadati</taxon>
        <taxon>Bacteroidota</taxon>
        <taxon>Flavobacteriia</taxon>
        <taxon>Flavobacteriales</taxon>
        <taxon>Flavobacteriaceae</taxon>
        <taxon>Sinomicrobium</taxon>
    </lineage>
</organism>
<protein>
    <submittedName>
        <fullName evidence="1">Uncharacterized protein</fullName>
    </submittedName>
</protein>
<dbReference type="AlphaFoldDB" id="A0A1K1NRC4"/>
<gene>
    <name evidence="1" type="ORF">SAMN02927921_01394</name>
</gene>
<dbReference type="EMBL" id="FPJE01000006">
    <property type="protein sequence ID" value="SFW37871.1"/>
    <property type="molecule type" value="Genomic_DNA"/>
</dbReference>
<keyword evidence="2" id="KW-1185">Reference proteome</keyword>
<reference evidence="1 2" key="1">
    <citation type="submission" date="2016-11" db="EMBL/GenBank/DDBJ databases">
        <authorList>
            <person name="Jaros S."/>
            <person name="Januszkiewicz K."/>
            <person name="Wedrychowicz H."/>
        </authorList>
    </citation>
    <scope>NUCLEOTIDE SEQUENCE [LARGE SCALE GENOMIC DNA]</scope>
    <source>
        <strain evidence="1 2">CGMCC 1.12145</strain>
    </source>
</reference>
<dbReference type="Proteomes" id="UP000182248">
    <property type="component" value="Unassembled WGS sequence"/>
</dbReference>